<dbReference type="SUPFAM" id="SSF56281">
    <property type="entry name" value="Metallo-hydrolase/oxidoreductase"/>
    <property type="match status" value="1"/>
</dbReference>
<name>A0A9W6RB16_9ACTN</name>
<evidence type="ECO:0000259" key="1">
    <source>
        <dbReference type="SMART" id="SM00849"/>
    </source>
</evidence>
<dbReference type="RefSeq" id="WP_285617586.1">
    <property type="nucleotide sequence ID" value="NZ_BSTJ01000001.1"/>
</dbReference>
<dbReference type="InterPro" id="IPR001279">
    <property type="entry name" value="Metallo-B-lactamas"/>
</dbReference>
<protein>
    <submittedName>
        <fullName evidence="2">MBL fold metallo-hydrolase</fullName>
    </submittedName>
</protein>
<dbReference type="AlphaFoldDB" id="A0A9W6RB16"/>
<dbReference type="PANTHER" id="PTHR46018:SF4">
    <property type="entry name" value="METALLO-HYDROLASE YHFI-RELATED"/>
    <property type="match status" value="1"/>
</dbReference>
<evidence type="ECO:0000313" key="3">
    <source>
        <dbReference type="Proteomes" id="UP001165135"/>
    </source>
</evidence>
<accession>A0A9W6RB16</accession>
<comment type="caution">
    <text evidence="2">The sequence shown here is derived from an EMBL/GenBank/DDBJ whole genome shotgun (WGS) entry which is preliminary data.</text>
</comment>
<feature type="domain" description="Metallo-beta-lactamase" evidence="1">
    <location>
        <begin position="21"/>
        <end position="208"/>
    </location>
</feature>
<gene>
    <name evidence="2" type="ORF">Airi01_007950</name>
</gene>
<dbReference type="SMART" id="SM00849">
    <property type="entry name" value="Lactamase_B"/>
    <property type="match status" value="1"/>
</dbReference>
<dbReference type="PANTHER" id="PTHR46018">
    <property type="entry name" value="ZINC PHOSPHODIESTERASE ELAC PROTEIN 1"/>
    <property type="match status" value="1"/>
</dbReference>
<dbReference type="GO" id="GO:0042781">
    <property type="term" value="F:3'-tRNA processing endoribonuclease activity"/>
    <property type="evidence" value="ECO:0007669"/>
    <property type="project" value="TreeGrafter"/>
</dbReference>
<sequence>MNDTTLTVLGFRAGRPDADSACSGYLVRHAGSTVLVDCGPGIVTELVSRGLEHRLDGIVLTHLHQDHMFDVVPLAFTRLLTKTPPARIPLWVPEDSTGTLAALDEWVAVPTDPVVGRPLATAFDIRPLERDGRTEVAVADGITLTAFRARHAVPSASLRFALGDRTLAFSSDTGWCDGVLAAATGADVFVCEATYLDADPAMLAEHGHLTAALTGELAVAAGVGRLVVSHLLGYDDAESFEAARAAAGTVPVTEARAGLVVPVHAAGAAR</sequence>
<evidence type="ECO:0000313" key="2">
    <source>
        <dbReference type="EMBL" id="GLY72528.1"/>
    </source>
</evidence>
<proteinExistence type="predicted"/>
<dbReference type="InterPro" id="IPR036866">
    <property type="entry name" value="RibonucZ/Hydroxyglut_hydro"/>
</dbReference>
<dbReference type="Pfam" id="PF12706">
    <property type="entry name" value="Lactamase_B_2"/>
    <property type="match status" value="1"/>
</dbReference>
<dbReference type="EMBL" id="BSTJ01000001">
    <property type="protein sequence ID" value="GLY72528.1"/>
    <property type="molecule type" value="Genomic_DNA"/>
</dbReference>
<dbReference type="Proteomes" id="UP001165135">
    <property type="component" value="Unassembled WGS sequence"/>
</dbReference>
<organism evidence="2 3">
    <name type="scientific">Actinoallomurus iriomotensis</name>
    <dbReference type="NCBI Taxonomy" id="478107"/>
    <lineage>
        <taxon>Bacteria</taxon>
        <taxon>Bacillati</taxon>
        <taxon>Actinomycetota</taxon>
        <taxon>Actinomycetes</taxon>
        <taxon>Streptosporangiales</taxon>
        <taxon>Thermomonosporaceae</taxon>
        <taxon>Actinoallomurus</taxon>
    </lineage>
</organism>
<dbReference type="Gene3D" id="3.60.15.10">
    <property type="entry name" value="Ribonuclease Z/Hydroxyacylglutathione hydrolase-like"/>
    <property type="match status" value="1"/>
</dbReference>
<reference evidence="2" key="1">
    <citation type="submission" date="2023-03" db="EMBL/GenBank/DDBJ databases">
        <title>Actinoallomurus iriomotensis NBRC 103681.</title>
        <authorList>
            <person name="Ichikawa N."/>
            <person name="Sato H."/>
            <person name="Tonouchi N."/>
        </authorList>
    </citation>
    <scope>NUCLEOTIDE SEQUENCE</scope>
    <source>
        <strain evidence="2">NBRC 103681</strain>
    </source>
</reference>